<evidence type="ECO:0000313" key="1">
    <source>
        <dbReference type="EMBL" id="PXF44487.1"/>
    </source>
</evidence>
<gene>
    <name evidence="1" type="ORF">BWQ96_05759</name>
</gene>
<comment type="caution">
    <text evidence="1">The sequence shown here is derived from an EMBL/GenBank/DDBJ whole genome shotgun (WGS) entry which is preliminary data.</text>
</comment>
<protein>
    <submittedName>
        <fullName evidence="1">Uncharacterized protein</fullName>
    </submittedName>
</protein>
<dbReference type="Proteomes" id="UP000247409">
    <property type="component" value="Unassembled WGS sequence"/>
</dbReference>
<keyword evidence="2" id="KW-1185">Reference proteome</keyword>
<proteinExistence type="predicted"/>
<sequence length="91" mass="10448">MKDCKAQFIAGLDNLNDDEVPSNPQKDVDTTLERAKKEIIQHEEMIATFKNFIEALGANMTGKEVLNQLKFISEGFVYKKSLRDSEYYERG</sequence>
<dbReference type="AlphaFoldDB" id="A0A2V3IRY3"/>
<name>A0A2V3IRY3_9FLOR</name>
<accession>A0A2V3IRY3</accession>
<organism evidence="1 2">
    <name type="scientific">Gracilariopsis chorda</name>
    <dbReference type="NCBI Taxonomy" id="448386"/>
    <lineage>
        <taxon>Eukaryota</taxon>
        <taxon>Rhodophyta</taxon>
        <taxon>Florideophyceae</taxon>
        <taxon>Rhodymeniophycidae</taxon>
        <taxon>Gracilariales</taxon>
        <taxon>Gracilariaceae</taxon>
        <taxon>Gracilariopsis</taxon>
    </lineage>
</organism>
<dbReference type="EMBL" id="NBIV01000089">
    <property type="protein sequence ID" value="PXF44487.1"/>
    <property type="molecule type" value="Genomic_DNA"/>
</dbReference>
<reference evidence="1 2" key="1">
    <citation type="journal article" date="2018" name="Mol. Biol. Evol.">
        <title>Analysis of the draft genome of the red seaweed Gracilariopsis chorda provides insights into genome size evolution in Rhodophyta.</title>
        <authorList>
            <person name="Lee J."/>
            <person name="Yang E.C."/>
            <person name="Graf L."/>
            <person name="Yang J.H."/>
            <person name="Qiu H."/>
            <person name="Zel Zion U."/>
            <person name="Chan C.X."/>
            <person name="Stephens T.G."/>
            <person name="Weber A.P.M."/>
            <person name="Boo G.H."/>
            <person name="Boo S.M."/>
            <person name="Kim K.M."/>
            <person name="Shin Y."/>
            <person name="Jung M."/>
            <person name="Lee S.J."/>
            <person name="Yim H.S."/>
            <person name="Lee J.H."/>
            <person name="Bhattacharya D."/>
            <person name="Yoon H.S."/>
        </authorList>
    </citation>
    <scope>NUCLEOTIDE SEQUENCE [LARGE SCALE GENOMIC DNA]</scope>
    <source>
        <strain evidence="1 2">SKKU-2015</strain>
        <tissue evidence="1">Whole body</tissue>
    </source>
</reference>
<evidence type="ECO:0000313" key="2">
    <source>
        <dbReference type="Proteomes" id="UP000247409"/>
    </source>
</evidence>